<proteinExistence type="predicted"/>
<gene>
    <name evidence="2" type="ORF">FL622_08225</name>
</gene>
<dbReference type="PANTHER" id="PTHR34796">
    <property type="entry name" value="EXPRESSED PROTEIN"/>
    <property type="match status" value="1"/>
</dbReference>
<name>A0A550JEX2_9BACT</name>
<dbReference type="PANTHER" id="PTHR34796:SF1">
    <property type="entry name" value="EXPRESSED PROTEIN"/>
    <property type="match status" value="1"/>
</dbReference>
<dbReference type="InterPro" id="IPR005500">
    <property type="entry name" value="DUF309"/>
</dbReference>
<keyword evidence="3" id="KW-1185">Reference proteome</keyword>
<dbReference type="InterPro" id="IPR023203">
    <property type="entry name" value="TTHA0068_sf"/>
</dbReference>
<evidence type="ECO:0000313" key="3">
    <source>
        <dbReference type="Proteomes" id="UP000317155"/>
    </source>
</evidence>
<evidence type="ECO:0000256" key="1">
    <source>
        <dbReference type="SAM" id="MobiDB-lite"/>
    </source>
</evidence>
<evidence type="ECO:0000313" key="2">
    <source>
        <dbReference type="EMBL" id="TRO81780.1"/>
    </source>
</evidence>
<dbReference type="OrthoDB" id="9799942at2"/>
<dbReference type="Gene3D" id="1.10.3450.10">
    <property type="entry name" value="TTHA0068-like"/>
    <property type="match status" value="1"/>
</dbReference>
<protein>
    <submittedName>
        <fullName evidence="2">DUF309 domain-containing protein</fullName>
    </submittedName>
</protein>
<reference evidence="2 3" key="1">
    <citation type="submission" date="2019-07" db="EMBL/GenBank/DDBJ databases">
        <title>Insights of Desulfuromonas acetexigens electromicrobiology.</title>
        <authorList>
            <person name="Katuri K."/>
            <person name="Sapireddy V."/>
            <person name="Shaw D.R."/>
            <person name="Saikaly P."/>
        </authorList>
    </citation>
    <scope>NUCLEOTIDE SEQUENCE [LARGE SCALE GENOMIC DNA]</scope>
    <source>
        <strain evidence="2 3">2873</strain>
    </source>
</reference>
<organism evidence="2 3">
    <name type="scientific">Trichloromonas acetexigens</name>
    <dbReference type="NCBI Taxonomy" id="38815"/>
    <lineage>
        <taxon>Bacteria</taxon>
        <taxon>Pseudomonadati</taxon>
        <taxon>Thermodesulfobacteriota</taxon>
        <taxon>Desulfuromonadia</taxon>
        <taxon>Desulfuromonadales</taxon>
        <taxon>Trichloromonadaceae</taxon>
        <taxon>Trichloromonas</taxon>
    </lineage>
</organism>
<feature type="compositionally biased region" description="Basic and acidic residues" evidence="1">
    <location>
        <begin position="161"/>
        <end position="175"/>
    </location>
</feature>
<dbReference type="EMBL" id="VJVV01000005">
    <property type="protein sequence ID" value="TRO81780.1"/>
    <property type="molecule type" value="Genomic_DNA"/>
</dbReference>
<accession>A0A550JEX2</accession>
<sequence>MQESFIFSLSCRLWPKNLSGGMKAPRKSVKLSEHRLCNRLAPRKKIMPSTPSSSPSSTLLAAVRQFNEGAYFSCHETLEVLWQDEPGPIRAVYQGVLQIGIGLLHWQRGNHRGARILLRRGDELLRPFLPVALGLDLAGLSAAVAGLLEILESPAGPPPLTDDRRPGLSRTGEKE</sequence>
<dbReference type="AlphaFoldDB" id="A0A550JEX2"/>
<comment type="caution">
    <text evidence="2">The sequence shown here is derived from an EMBL/GenBank/DDBJ whole genome shotgun (WGS) entry which is preliminary data.</text>
</comment>
<dbReference type="SUPFAM" id="SSF140663">
    <property type="entry name" value="TTHA0068-like"/>
    <property type="match status" value="1"/>
</dbReference>
<feature type="region of interest" description="Disordered" evidence="1">
    <location>
        <begin position="153"/>
        <end position="175"/>
    </location>
</feature>
<dbReference type="Proteomes" id="UP000317155">
    <property type="component" value="Unassembled WGS sequence"/>
</dbReference>
<dbReference type="Pfam" id="PF03745">
    <property type="entry name" value="DUF309"/>
    <property type="match status" value="1"/>
</dbReference>